<dbReference type="InterPro" id="IPR001602">
    <property type="entry name" value="UPF0047_YjbQ-like"/>
</dbReference>
<dbReference type="KEGG" id="tav:G4V39_02540"/>
<dbReference type="PIRSF" id="PIRSF004681">
    <property type="entry name" value="UCP004681"/>
    <property type="match status" value="1"/>
</dbReference>
<dbReference type="EMBL" id="CP048877">
    <property type="protein sequence ID" value="QIJ71224.1"/>
    <property type="molecule type" value="Genomic_DNA"/>
</dbReference>
<dbReference type="RefSeq" id="WP_166031446.1">
    <property type="nucleotide sequence ID" value="NZ_CP048877.1"/>
</dbReference>
<dbReference type="InterPro" id="IPR035917">
    <property type="entry name" value="YjbQ-like_sf"/>
</dbReference>
<dbReference type="PANTHER" id="PTHR30615:SF8">
    <property type="entry name" value="UPF0047 PROTEIN C4A8.02C"/>
    <property type="match status" value="1"/>
</dbReference>
<gene>
    <name evidence="2" type="ORF">G4V39_02540</name>
</gene>
<dbReference type="SUPFAM" id="SSF111038">
    <property type="entry name" value="YjbQ-like"/>
    <property type="match status" value="1"/>
</dbReference>
<proteinExistence type="inferred from homology"/>
<dbReference type="Proteomes" id="UP000502179">
    <property type="component" value="Chromosome"/>
</dbReference>
<evidence type="ECO:0000313" key="2">
    <source>
        <dbReference type="EMBL" id="QIJ71224.1"/>
    </source>
</evidence>
<evidence type="ECO:0000256" key="1">
    <source>
        <dbReference type="ARBA" id="ARBA00005534"/>
    </source>
</evidence>
<reference evidence="2 3" key="1">
    <citation type="submission" date="2020-02" db="EMBL/GenBank/DDBJ databases">
        <title>Genome analysis of Thermosulfuriphilus ammonigenes ST65T, an anaerobic thermophilic chemolithoautotrophic bacterium isolated from a deep-sea hydrothermal vent.</title>
        <authorList>
            <person name="Slobodkina G."/>
            <person name="Allioux M."/>
            <person name="Merkel A."/>
            <person name="Alain K."/>
            <person name="Jebbar M."/>
            <person name="Slobodkin A."/>
        </authorList>
    </citation>
    <scope>NUCLEOTIDE SEQUENCE [LARGE SCALE GENOMIC DNA]</scope>
    <source>
        <strain evidence="2 3">ST65</strain>
    </source>
</reference>
<dbReference type="Pfam" id="PF01894">
    <property type="entry name" value="YjbQ"/>
    <property type="match status" value="1"/>
</dbReference>
<sequence length="139" mass="15508">MRVITRDFSLSTRGFGDTLDITPQVQEILEDSGLSEGCLTVFVPGSTGAVTTIEFESGVISDLKRALERLVPQDMAYEHDLAWGDGNGFSHVRAALMKPSLSIPFKEGRLLLGTWQQVVFLDFDNRPRRRRLVVQLIGE</sequence>
<comment type="similarity">
    <text evidence="1">Belongs to the UPF0047 family.</text>
</comment>
<dbReference type="Gene3D" id="2.60.120.460">
    <property type="entry name" value="YjbQ-like"/>
    <property type="match status" value="1"/>
</dbReference>
<keyword evidence="3" id="KW-1185">Reference proteome</keyword>
<protein>
    <submittedName>
        <fullName evidence="2">YjbQ family protein</fullName>
    </submittedName>
</protein>
<dbReference type="NCBIfam" id="TIGR00149">
    <property type="entry name" value="TIGR00149_YjbQ"/>
    <property type="match status" value="1"/>
</dbReference>
<organism evidence="2 3">
    <name type="scientific">Thermosulfuriphilus ammonigenes</name>
    <dbReference type="NCBI Taxonomy" id="1936021"/>
    <lineage>
        <taxon>Bacteria</taxon>
        <taxon>Pseudomonadati</taxon>
        <taxon>Thermodesulfobacteriota</taxon>
        <taxon>Thermodesulfobacteria</taxon>
        <taxon>Thermodesulfobacteriales</taxon>
        <taxon>Thermodesulfobacteriaceae</taxon>
        <taxon>Thermosulfuriphilus</taxon>
    </lineage>
</organism>
<name>A0A6G7PU62_9BACT</name>
<dbReference type="PANTHER" id="PTHR30615">
    <property type="entry name" value="UNCHARACTERIZED PROTEIN YJBQ-RELATED"/>
    <property type="match status" value="1"/>
</dbReference>
<evidence type="ECO:0000313" key="3">
    <source>
        <dbReference type="Proteomes" id="UP000502179"/>
    </source>
</evidence>
<dbReference type="AlphaFoldDB" id="A0A6G7PU62"/>
<accession>A0A6G7PU62</accession>